<dbReference type="RefSeq" id="XP_002778289.1">
    <property type="nucleotide sequence ID" value="XM_002778243.1"/>
</dbReference>
<dbReference type="OrthoDB" id="442598at2759"/>
<dbReference type="EMBL" id="GG677899">
    <property type="protein sequence ID" value="EER10084.1"/>
    <property type="molecule type" value="Genomic_DNA"/>
</dbReference>
<evidence type="ECO:0000313" key="1">
    <source>
        <dbReference type="EMBL" id="EER10084.1"/>
    </source>
</evidence>
<gene>
    <name evidence="1" type="ORF">Pmar_PMAR007083</name>
</gene>
<sequence>MPITRSGDSRPFLFVCIRDENDPQRPDGRIHIYDTTDPMRDVRFVYTVTGDLKCRKNDFHDVHIIDNKVTDAQCPGKDDSQMYITTVLDPLDKNRIRYYDTTDIRSWKMVHEIHADWEYATDGLGNVRFYTFQANPWLRLFAGAQRIIASKKYINTWFYEFSTLDGKTLFTSPDRDTVVVRSLRKDRIYSFSLSDYQPPTAMNDLDPNQRWRFDLKCGSAFPSPTDARKPAECPLSLATTQEHQKAIASMNPSFIPGWPYHCCSPHYALCGSGPLFCDCMGCIDYQEVYGLKIPAERIQVIA</sequence>
<dbReference type="AlphaFoldDB" id="C5KZQ6"/>
<dbReference type="GeneID" id="9038362"/>
<keyword evidence="2" id="KW-1185">Reference proteome</keyword>
<protein>
    <submittedName>
        <fullName evidence="1">Uncharacterized protein</fullName>
    </submittedName>
</protein>
<dbReference type="Proteomes" id="UP000007800">
    <property type="component" value="Unassembled WGS sequence"/>
</dbReference>
<evidence type="ECO:0000313" key="2">
    <source>
        <dbReference type="Proteomes" id="UP000007800"/>
    </source>
</evidence>
<accession>C5KZQ6</accession>
<name>C5KZQ6_PERM5</name>
<proteinExistence type="predicted"/>
<reference evidence="1 2" key="1">
    <citation type="submission" date="2008-07" db="EMBL/GenBank/DDBJ databases">
        <authorList>
            <person name="El-Sayed N."/>
            <person name="Caler E."/>
            <person name="Inman J."/>
            <person name="Amedeo P."/>
            <person name="Hass B."/>
            <person name="Wortman J."/>
        </authorList>
    </citation>
    <scope>NUCLEOTIDE SEQUENCE [LARGE SCALE GENOMIC DNA]</scope>
    <source>
        <strain evidence="2">ATCC 50983 / TXsc</strain>
    </source>
</reference>
<organism evidence="2">
    <name type="scientific">Perkinsus marinus (strain ATCC 50983 / TXsc)</name>
    <dbReference type="NCBI Taxonomy" id="423536"/>
    <lineage>
        <taxon>Eukaryota</taxon>
        <taxon>Sar</taxon>
        <taxon>Alveolata</taxon>
        <taxon>Perkinsozoa</taxon>
        <taxon>Perkinsea</taxon>
        <taxon>Perkinsida</taxon>
        <taxon>Perkinsidae</taxon>
        <taxon>Perkinsus</taxon>
    </lineage>
</organism>
<dbReference type="InParanoid" id="C5KZQ6"/>